<dbReference type="InterPro" id="IPR050319">
    <property type="entry name" value="ABC_transp_ATP-bind"/>
</dbReference>
<feature type="domain" description="ABC transporter" evidence="6">
    <location>
        <begin position="4"/>
        <end position="249"/>
    </location>
</feature>
<dbReference type="GO" id="GO:0005524">
    <property type="term" value="F:ATP binding"/>
    <property type="evidence" value="ECO:0007669"/>
    <property type="project" value="UniProtKB-KW"/>
</dbReference>
<keyword evidence="5 7" id="KW-0067">ATP-binding</keyword>
<dbReference type="PROSITE" id="PS00211">
    <property type="entry name" value="ABC_TRANSPORTER_1"/>
    <property type="match status" value="2"/>
</dbReference>
<proteinExistence type="inferred from homology"/>
<reference evidence="7 8" key="1">
    <citation type="submission" date="2024-06" db="EMBL/GenBank/DDBJ databases">
        <authorList>
            <person name="Kim D.-U."/>
        </authorList>
    </citation>
    <scope>NUCLEOTIDE SEQUENCE [LARGE SCALE GENOMIC DNA]</scope>
    <source>
        <strain evidence="7 8">KACC15460</strain>
    </source>
</reference>
<comment type="subcellular location">
    <subcellularLocation>
        <location evidence="1">Cell inner membrane</location>
        <topology evidence="1">Peripheral membrane protein</topology>
    </subcellularLocation>
</comment>
<comment type="caution">
    <text evidence="7">The sequence shown here is derived from an EMBL/GenBank/DDBJ whole genome shotgun (WGS) entry which is preliminary data.</text>
</comment>
<dbReference type="InterPro" id="IPR003439">
    <property type="entry name" value="ABC_transporter-like_ATP-bd"/>
</dbReference>
<dbReference type="CDD" id="cd03257">
    <property type="entry name" value="ABC_NikE_OppD_transporters"/>
    <property type="match status" value="2"/>
</dbReference>
<dbReference type="PANTHER" id="PTHR43776">
    <property type="entry name" value="TRANSPORT ATP-BINDING PROTEIN"/>
    <property type="match status" value="1"/>
</dbReference>
<dbReference type="InterPro" id="IPR013563">
    <property type="entry name" value="Oligopep_ABC_C"/>
</dbReference>
<dbReference type="SUPFAM" id="SSF52540">
    <property type="entry name" value="P-loop containing nucleoside triphosphate hydrolases"/>
    <property type="match status" value="2"/>
</dbReference>
<sequence>MSIFSVADLRVTFGATEVVGGVSFAVEPGKTLAIVGESGSGKSVSLLGATGLLPPTASVSGSVRHKGDEILGLAAGDLRRRRGADIGFIFQDPLSNLHPLKTIGQQIAEAITAHRRVGRRELRERVLDLLADVGIADPASRVNDHPRQFSGGMRQRVMIAAAIALNPGLIIADEPTTALDVTVQASILDLLKRIQQAHGTAMIFVSHDLAVVSDIADDVLVMRAGHVVEQAPAELIYRGPRQAYTKALLGAARLGGLVTRAARPSLPAAPNLLSVSAVSRSFAGRARKGGPLIRPVLQDISFTVRENEIVGLVGESGSGKSTIGRLIAGLDQPDEGSLSIRDLVYSRPGPGGLAIDSKLRSDIQVIFQDPYASLNPRRRIRSILAEPLIIGTQFDAAKIRRRVEELVRDVELPEDVLDRFPAQLSGGQRQRVAIARAIALEPSLIVADEPVSALDVTTQAKIIGLLRTIRRQRNLSLLFISHDLGVVSELCDRVIVLEKGVIVEAGDTARVFGSPQHPYTRRLIDAIPGKALQPNPVPERIAAHG</sequence>
<protein>
    <submittedName>
        <fullName evidence="7">ABC transporter ATP-binding protein</fullName>
    </submittedName>
</protein>
<dbReference type="RefSeq" id="WP_354463653.1">
    <property type="nucleotide sequence ID" value="NZ_JBEWSZ010000004.1"/>
</dbReference>
<evidence type="ECO:0000256" key="2">
    <source>
        <dbReference type="ARBA" id="ARBA00005417"/>
    </source>
</evidence>
<dbReference type="InterPro" id="IPR017871">
    <property type="entry name" value="ABC_transporter-like_CS"/>
</dbReference>
<dbReference type="Proteomes" id="UP001548832">
    <property type="component" value="Unassembled WGS sequence"/>
</dbReference>
<dbReference type="NCBIfam" id="NF008453">
    <property type="entry name" value="PRK11308.1"/>
    <property type="match status" value="2"/>
</dbReference>
<dbReference type="Pfam" id="PF08352">
    <property type="entry name" value="oligo_HPY"/>
    <property type="match status" value="1"/>
</dbReference>
<evidence type="ECO:0000256" key="4">
    <source>
        <dbReference type="ARBA" id="ARBA00022741"/>
    </source>
</evidence>
<evidence type="ECO:0000256" key="3">
    <source>
        <dbReference type="ARBA" id="ARBA00022448"/>
    </source>
</evidence>
<accession>A0ABV2DNG3</accession>
<gene>
    <name evidence="7" type="ORF">ABVQ20_31810</name>
</gene>
<dbReference type="InterPro" id="IPR003593">
    <property type="entry name" value="AAA+_ATPase"/>
</dbReference>
<evidence type="ECO:0000259" key="6">
    <source>
        <dbReference type="PROSITE" id="PS50893"/>
    </source>
</evidence>
<dbReference type="SMART" id="SM00382">
    <property type="entry name" value="AAA"/>
    <property type="match status" value="2"/>
</dbReference>
<evidence type="ECO:0000256" key="1">
    <source>
        <dbReference type="ARBA" id="ARBA00004417"/>
    </source>
</evidence>
<dbReference type="InterPro" id="IPR027417">
    <property type="entry name" value="P-loop_NTPase"/>
</dbReference>
<comment type="similarity">
    <text evidence="2">Belongs to the ABC transporter superfamily.</text>
</comment>
<feature type="domain" description="ABC transporter" evidence="6">
    <location>
        <begin position="273"/>
        <end position="524"/>
    </location>
</feature>
<name>A0ABV2DNG3_9HYPH</name>
<dbReference type="Pfam" id="PF00005">
    <property type="entry name" value="ABC_tran"/>
    <property type="match status" value="2"/>
</dbReference>
<organism evidence="7 8">
    <name type="scientific">Mesorhizobium shangrilense</name>
    <dbReference type="NCBI Taxonomy" id="460060"/>
    <lineage>
        <taxon>Bacteria</taxon>
        <taxon>Pseudomonadati</taxon>
        <taxon>Pseudomonadota</taxon>
        <taxon>Alphaproteobacteria</taxon>
        <taxon>Hyphomicrobiales</taxon>
        <taxon>Phyllobacteriaceae</taxon>
        <taxon>Mesorhizobium</taxon>
    </lineage>
</organism>
<evidence type="ECO:0000313" key="8">
    <source>
        <dbReference type="Proteomes" id="UP001548832"/>
    </source>
</evidence>
<dbReference type="Gene3D" id="3.40.50.300">
    <property type="entry name" value="P-loop containing nucleotide triphosphate hydrolases"/>
    <property type="match status" value="2"/>
</dbReference>
<keyword evidence="8" id="KW-1185">Reference proteome</keyword>
<dbReference type="EMBL" id="JBEWSZ010000004">
    <property type="protein sequence ID" value="MET2831543.1"/>
    <property type="molecule type" value="Genomic_DNA"/>
</dbReference>
<keyword evidence="3" id="KW-0813">Transport</keyword>
<evidence type="ECO:0000313" key="7">
    <source>
        <dbReference type="EMBL" id="MET2831543.1"/>
    </source>
</evidence>
<dbReference type="NCBIfam" id="NF007739">
    <property type="entry name" value="PRK10419.1"/>
    <property type="match status" value="2"/>
</dbReference>
<evidence type="ECO:0000256" key="5">
    <source>
        <dbReference type="ARBA" id="ARBA00022840"/>
    </source>
</evidence>
<dbReference type="PROSITE" id="PS50893">
    <property type="entry name" value="ABC_TRANSPORTER_2"/>
    <property type="match status" value="2"/>
</dbReference>
<keyword evidence="4" id="KW-0547">Nucleotide-binding</keyword>